<name>D6SPK7_9BACT</name>
<gene>
    <name evidence="3" type="ORF">Dthio_PD2055</name>
</gene>
<dbReference type="EMBL" id="ACJN02000002">
    <property type="protein sequence ID" value="EFI34683.1"/>
    <property type="molecule type" value="Genomic_DNA"/>
</dbReference>
<dbReference type="InterPro" id="IPR011991">
    <property type="entry name" value="ArsR-like_HTH"/>
</dbReference>
<evidence type="ECO:0000256" key="1">
    <source>
        <dbReference type="ARBA" id="ARBA00022679"/>
    </source>
</evidence>
<dbReference type="GO" id="GO:0003700">
    <property type="term" value="F:DNA-binding transcription factor activity"/>
    <property type="evidence" value="ECO:0007669"/>
    <property type="project" value="InterPro"/>
</dbReference>
<reference evidence="3" key="1">
    <citation type="submission" date="2010-05" db="EMBL/GenBank/DDBJ databases">
        <title>The draft genome of Desulfonatronospira thiodismutans ASO3-1.</title>
        <authorList>
            <consortium name="US DOE Joint Genome Institute (JGI-PGF)"/>
            <person name="Lucas S."/>
            <person name="Copeland A."/>
            <person name="Lapidus A."/>
            <person name="Cheng J.-F."/>
            <person name="Bruce D."/>
            <person name="Goodwin L."/>
            <person name="Pitluck S."/>
            <person name="Chertkov O."/>
            <person name="Brettin T."/>
            <person name="Detter J.C."/>
            <person name="Han C."/>
            <person name="Land M.L."/>
            <person name="Hauser L."/>
            <person name="Kyrpides N."/>
            <person name="Mikhailova N."/>
            <person name="Muyzer G."/>
            <person name="Woyke T."/>
        </authorList>
    </citation>
    <scope>NUCLEOTIDE SEQUENCE [LARGE SCALE GENOMIC DNA]</scope>
    <source>
        <strain evidence="3">ASO3-1</strain>
    </source>
</reference>
<dbReference type="eggNOG" id="COG2226">
    <property type="taxonomic scope" value="Bacteria"/>
</dbReference>
<comment type="caution">
    <text evidence="3">The sequence shown here is derived from an EMBL/GenBank/DDBJ whole genome shotgun (WGS) entry which is preliminary data.</text>
</comment>
<dbReference type="SMART" id="SM00418">
    <property type="entry name" value="HTH_ARSR"/>
    <property type="match status" value="1"/>
</dbReference>
<dbReference type="OrthoDB" id="9789575at2"/>
<dbReference type="Gene3D" id="3.40.50.150">
    <property type="entry name" value="Vaccinia Virus protein VP39"/>
    <property type="match status" value="1"/>
</dbReference>
<dbReference type="InterPro" id="IPR001845">
    <property type="entry name" value="HTH_ArsR_DNA-bd_dom"/>
</dbReference>
<dbReference type="RefSeq" id="WP_008870003.1">
    <property type="nucleotide sequence ID" value="NZ_ACJN02000002.1"/>
</dbReference>
<dbReference type="InterPro" id="IPR036388">
    <property type="entry name" value="WH-like_DNA-bd_sf"/>
</dbReference>
<dbReference type="SUPFAM" id="SSF53335">
    <property type="entry name" value="S-adenosyl-L-methionine-dependent methyltransferases"/>
    <property type="match status" value="1"/>
</dbReference>
<dbReference type="InterPro" id="IPR029063">
    <property type="entry name" value="SAM-dependent_MTases_sf"/>
</dbReference>
<evidence type="ECO:0000313" key="3">
    <source>
        <dbReference type="EMBL" id="EFI34683.1"/>
    </source>
</evidence>
<dbReference type="PRINTS" id="PR00778">
    <property type="entry name" value="HTHARSR"/>
</dbReference>
<dbReference type="GO" id="GO:0008757">
    <property type="term" value="F:S-adenosylmethionine-dependent methyltransferase activity"/>
    <property type="evidence" value="ECO:0007669"/>
    <property type="project" value="InterPro"/>
</dbReference>
<dbReference type="NCBIfam" id="NF033788">
    <property type="entry name" value="HTH_metalloreg"/>
    <property type="match status" value="1"/>
</dbReference>
<dbReference type="CDD" id="cd00090">
    <property type="entry name" value="HTH_ARSR"/>
    <property type="match status" value="1"/>
</dbReference>
<evidence type="ECO:0000313" key="4">
    <source>
        <dbReference type="Proteomes" id="UP000005496"/>
    </source>
</evidence>
<feature type="domain" description="HTH arsR-type" evidence="2">
    <location>
        <begin position="1"/>
        <end position="93"/>
    </location>
</feature>
<dbReference type="PANTHER" id="PTHR43861">
    <property type="entry name" value="TRANS-ACONITATE 2-METHYLTRANSFERASE-RELATED"/>
    <property type="match status" value="1"/>
</dbReference>
<dbReference type="InterPro" id="IPR036390">
    <property type="entry name" value="WH_DNA-bd_sf"/>
</dbReference>
<organism evidence="3 4">
    <name type="scientific">Desulfonatronospira thiodismutans ASO3-1</name>
    <dbReference type="NCBI Taxonomy" id="555779"/>
    <lineage>
        <taxon>Bacteria</taxon>
        <taxon>Pseudomonadati</taxon>
        <taxon>Thermodesulfobacteriota</taxon>
        <taxon>Desulfovibrionia</taxon>
        <taxon>Desulfovibrionales</taxon>
        <taxon>Desulfonatronovibrionaceae</taxon>
        <taxon>Desulfonatronospira</taxon>
    </lineage>
</organism>
<dbReference type="PANTHER" id="PTHR43861:SF3">
    <property type="entry name" value="PUTATIVE (AFU_ORTHOLOGUE AFUA_2G14390)-RELATED"/>
    <property type="match status" value="1"/>
</dbReference>
<dbReference type="InterPro" id="IPR013216">
    <property type="entry name" value="Methyltransf_11"/>
</dbReference>
<accession>D6SPK7</accession>
<dbReference type="SUPFAM" id="SSF46785">
    <property type="entry name" value="Winged helix' DNA-binding domain"/>
    <property type="match status" value="1"/>
</dbReference>
<protein>
    <submittedName>
        <fullName evidence="3">Transcriptional regulator, ArsR family</fullName>
    </submittedName>
</protein>
<evidence type="ECO:0000259" key="2">
    <source>
        <dbReference type="PROSITE" id="PS50987"/>
    </source>
</evidence>
<keyword evidence="4" id="KW-1185">Reference proteome</keyword>
<proteinExistence type="predicted"/>
<dbReference type="Gene3D" id="1.10.10.10">
    <property type="entry name" value="Winged helix-like DNA-binding domain superfamily/Winged helix DNA-binding domain"/>
    <property type="match status" value="1"/>
</dbReference>
<dbReference type="Pfam" id="PF08241">
    <property type="entry name" value="Methyltransf_11"/>
    <property type="match status" value="1"/>
</dbReference>
<sequence>MDIVRLFKSLGDETRLRLLHLLLHHELNVNELVRIMDMGQSRISRHLKILADSGLLQSRRDGSYIYYTRAGGADLAHLTDFIIQAGGSRQDFAADLEKTQELLDERKHRVKTFFNSLVDDWDLLKQEVLGDFSLKRIVAREAQGANTAADLGCGTGEMLLELGRHAQRVIGVDSSAGMLEKSRQRLSGSGVNADLRLGELEHLPIRNGETDLVVMEMVLRHVAVPLEGIKEVSRVLEPGGRFIMADFDRHDQEEIRYRYGGVWAGFDREQLRQWLQQAGLDLLQLEQHWVQQGLGVNVCLAVKPQGPSGKEVFTG</sequence>
<dbReference type="eggNOG" id="COG0640">
    <property type="taxonomic scope" value="Bacteria"/>
</dbReference>
<dbReference type="PROSITE" id="PS50987">
    <property type="entry name" value="HTH_ARSR_2"/>
    <property type="match status" value="1"/>
</dbReference>
<dbReference type="AlphaFoldDB" id="D6SPK7"/>
<keyword evidence="1" id="KW-0808">Transferase</keyword>
<dbReference type="Pfam" id="PF01022">
    <property type="entry name" value="HTH_5"/>
    <property type="match status" value="1"/>
</dbReference>
<dbReference type="CDD" id="cd02440">
    <property type="entry name" value="AdoMet_MTases"/>
    <property type="match status" value="1"/>
</dbReference>
<dbReference type="Proteomes" id="UP000005496">
    <property type="component" value="Unassembled WGS sequence"/>
</dbReference>